<dbReference type="RefSeq" id="WP_117361235.1">
    <property type="nucleotide sequence ID" value="NZ_QURH01001004.1"/>
</dbReference>
<name>A0A372JCL6_9ACTN</name>
<evidence type="ECO:0008006" key="3">
    <source>
        <dbReference type="Google" id="ProtNLM"/>
    </source>
</evidence>
<protein>
    <recommendedName>
        <fullName evidence="3">Immunity 49 family protein</fullName>
    </recommendedName>
</protein>
<keyword evidence="2" id="KW-1185">Reference proteome</keyword>
<dbReference type="EMBL" id="QURH01001004">
    <property type="protein sequence ID" value="RFU37128.1"/>
    <property type="molecule type" value="Genomic_DNA"/>
</dbReference>
<dbReference type="Proteomes" id="UP000261811">
    <property type="component" value="Unassembled WGS sequence"/>
</dbReference>
<dbReference type="InterPro" id="IPR029074">
    <property type="entry name" value="Imm49"/>
</dbReference>
<evidence type="ECO:0000313" key="2">
    <source>
        <dbReference type="Proteomes" id="UP000261811"/>
    </source>
</evidence>
<dbReference type="OrthoDB" id="3416645at2"/>
<dbReference type="Pfam" id="PF15575">
    <property type="entry name" value="Imm49"/>
    <property type="match status" value="2"/>
</dbReference>
<sequence>MRVDRHDISESAVSSALAAVPDQLGRDTKLAQYGGAPSIEMLADTLLDYAAARTADIDPRAETRETWLALTSAAELYRDYARALTVPVGGEVRGWVEYLGVGFGSAQEYDETLGAADWVQAFRVARAAGDHRLLGSLYELVESLPEAQDEIPFMRALRVFWDGGPAEDYPDTPEGAMLRAIAGGDAAAFNAALVTALEKHRESAGRWPRDLIAWGPLALAALAHEAGLPVEVESGYLPVRLVTCAGPKKPGADGPVARPDFDADRAAKWLANRAAIERDRVEHAFSPSVLVQYRFSAMHGVGSGELMALTFRSVLDPRAEDPAYAEGLALASEAHAAAFRLASAPQGTMIAVTLAGRTEELPASGPVGDASDWTYARAVALAWTVRSQADLANLAAFDSMNLATTLHETTCYAHACRDVLLGEDPRPALAEGLVKTSGDDWWECLSNPRLRLLDRILENDADGFNTALTEALALFTDYYSAGDRVGDPDGQLHFDALGLACLAHDRGIPVRVESDFLPRAIVEGLARR</sequence>
<accession>A0A372JCL6</accession>
<evidence type="ECO:0000313" key="1">
    <source>
        <dbReference type="EMBL" id="RFU37128.1"/>
    </source>
</evidence>
<reference evidence="1 2" key="1">
    <citation type="submission" date="2018-08" db="EMBL/GenBank/DDBJ databases">
        <title>Actinomadura jelena sp. nov., a novel Actinomycete isolated from soil in Chad.</title>
        <authorList>
            <person name="Shi L."/>
        </authorList>
    </citation>
    <scope>NUCLEOTIDE SEQUENCE [LARGE SCALE GENOMIC DNA]</scope>
    <source>
        <strain evidence="1 2">NEAU-G17</strain>
    </source>
</reference>
<organism evidence="1 2">
    <name type="scientific">Actinomadura logoneensis</name>
    <dbReference type="NCBI Taxonomy" id="2293572"/>
    <lineage>
        <taxon>Bacteria</taxon>
        <taxon>Bacillati</taxon>
        <taxon>Actinomycetota</taxon>
        <taxon>Actinomycetes</taxon>
        <taxon>Streptosporangiales</taxon>
        <taxon>Thermomonosporaceae</taxon>
        <taxon>Actinomadura</taxon>
    </lineage>
</organism>
<comment type="caution">
    <text evidence="1">The sequence shown here is derived from an EMBL/GenBank/DDBJ whole genome shotgun (WGS) entry which is preliminary data.</text>
</comment>
<dbReference type="AlphaFoldDB" id="A0A372JCL6"/>
<gene>
    <name evidence="1" type="ORF">DZF91_34485</name>
</gene>
<proteinExistence type="predicted"/>